<name>A0A120GRC1_9BACI</name>
<keyword evidence="1" id="KW-1133">Transmembrane helix</keyword>
<accession>A0A120GRC1</accession>
<comment type="caution">
    <text evidence="2">The sequence shown here is derived from an EMBL/GenBank/DDBJ whole genome shotgun (WGS) entry which is preliminary data.</text>
</comment>
<organism evidence="2 3">
    <name type="scientific">Peribacillus simplex</name>
    <dbReference type="NCBI Taxonomy" id="1478"/>
    <lineage>
        <taxon>Bacteria</taxon>
        <taxon>Bacillati</taxon>
        <taxon>Bacillota</taxon>
        <taxon>Bacilli</taxon>
        <taxon>Bacillales</taxon>
        <taxon>Bacillaceae</taxon>
        <taxon>Peribacillus</taxon>
    </lineage>
</organism>
<sequence>MKWAAFLSTAFIIILIILYEWPRMKQKPVKEKLALISLLLIGLLLSMFNLQEMAGPTSWIEALFRPLGEFMER</sequence>
<dbReference type="Proteomes" id="UP000064189">
    <property type="component" value="Unassembled WGS sequence"/>
</dbReference>
<proteinExistence type="predicted"/>
<evidence type="ECO:0000313" key="2">
    <source>
        <dbReference type="EMBL" id="KWW22664.1"/>
    </source>
</evidence>
<keyword evidence="1" id="KW-0472">Membrane</keyword>
<gene>
    <name evidence="2" type="ORF">AS888_03370</name>
</gene>
<evidence type="ECO:0000313" key="3">
    <source>
        <dbReference type="Proteomes" id="UP000064189"/>
    </source>
</evidence>
<protein>
    <submittedName>
        <fullName evidence="2">Uncharacterized protein</fullName>
    </submittedName>
</protein>
<dbReference type="AlphaFoldDB" id="A0A120GRC1"/>
<reference evidence="2 3" key="1">
    <citation type="submission" date="2015-11" db="EMBL/GenBank/DDBJ databases">
        <title>Genome Sequence of Bacillus simplex strain VanAntwerpen2.</title>
        <authorList>
            <person name="Couger M.B."/>
        </authorList>
    </citation>
    <scope>NUCLEOTIDE SEQUENCE [LARGE SCALE GENOMIC DNA]</scope>
    <source>
        <strain evidence="2 3">VanAntwerpen02</strain>
    </source>
</reference>
<evidence type="ECO:0000256" key="1">
    <source>
        <dbReference type="SAM" id="Phobius"/>
    </source>
</evidence>
<keyword evidence="1" id="KW-0812">Transmembrane</keyword>
<feature type="transmembrane region" description="Helical" evidence="1">
    <location>
        <begin position="6"/>
        <end position="21"/>
    </location>
</feature>
<feature type="transmembrane region" description="Helical" evidence="1">
    <location>
        <begin position="33"/>
        <end position="50"/>
    </location>
</feature>
<keyword evidence="3" id="KW-1185">Reference proteome</keyword>
<dbReference type="EMBL" id="LNNH01000002">
    <property type="protein sequence ID" value="KWW22664.1"/>
    <property type="molecule type" value="Genomic_DNA"/>
</dbReference>